<sequence length="1461" mass="161586">MAGLLSPFQALPHLEEIQCLPPEKISQALSSLLPRIQYPHPKLTQCMHDLLIIHPHQTIPHLPDILPNDASVIYETVETLSELLASDRTLLVPILATLASLPLSTSHRHQIRFTQQYALSVVDEKDLPAVVRSLVRTTGRRGVWSTKRLREGLSRTISDEILPVVSAALCDLSNAKHPITKYILANPRLEWLDIHVFASLLSRPSARRAQFPPVQRALTAAMRDFYPNPSTALALRGMPNATRRLLSIMVSACDNFPSDIAMLACFTMAALRECPEASSSVVADLARGGPTAQMILHALVVNGVAVKSITLTPHIRAAVAAKTDGWHGLFVMLRKSLLFGEQKERERALRIAHCIVNTSNMHTIRDVVSMLDASVPASLADSAAVGLLSILTSAVMRGYTAVEGILERRILLQCPPNFLQFVTDSSSTDSGQMHIDIGLVWDQNLSAISAIVGAGSVLRLISSNRSQVENISENSLNAVVLVPLVCVTLYQAVDDLTIEAQAHKYDSESDDVTPESLADIPGRDLAAAVAAFGASMAALIGIINVSSKCVGNFGAALAKRGSARSKILTTLFERLLEFDRMFTAMQVAFDLLQKQHFRKDTVHPNTSKRTNRGRGLQSGFDLARSVRAAVHRALMGPSQTRKTVNDTALSFPLMSLKSIVCSLISVPDESNIRDASDDKAFRSTRDIELLRIEKIMVRQLCWCLQGEPREAVTGEVFSPASKVAHHDFSDVLASLDRNITDTNAERRRFEAIFPDLEADLASKDDIFMTASPSELLDETDACDQPNGLKARYAQCKNLCVENESPYIRSAVEALVKSRAHQPRCNYVVELIHTPLFVAMLLDRATAYVALARKARKSSTKHKSSLSNAVTLSGLHLCCLNRILLFVSGLKHNELSESPSRTESSLEGRTRLMDFFHEIGHLLQSDVRHNLPSEVDQLEHDEDLSPMICKTLKTIAWISQCSVDSSVATKALEALLIASEVGIVTKRFARQITFKSLTLVYEYDGGALWSAEDIELLQNDYFTSWSLKRRRIIDSESLCVLGIDPEPWIDSIIKHGRHTSLEHFRLRQYFTGMFIPNAVDEACGWIRELSKALRKGGEYRPKRSEEKDAQYRNGKHVAGKFVLCDILLDMIGLRTILETLMHVAVTALRSFQVSESLSSDDRSFAHGTPIPTLSSALRLFDGSLQLHQRNRDAIFRTKSSNPGVNDLAVDSEIDHSVGSYCITILQLSRTRIEELLFWYSNPSVDVSRLPNETVELIQGLVGSAARIVKQCTDISDTIKGEYSAVLDNTAASNSASSKRKSPGYVKRKRKQSHLEPSQNMTKAYKLIPKLISCCENVVTSVKKLSKTIGIRANRSLISFAPVPISEDPSLSFGIGIRYKGKREEDMNMSDDHHNPPNPLSEGCETIDEDVFQTMRENSHKYIAATGDSFKPSKQTHSDTRVEPETVKIEIRRGGNQAPKIPP</sequence>
<proteinExistence type="predicted"/>
<feature type="region of interest" description="Disordered" evidence="1">
    <location>
        <begin position="1422"/>
        <end position="1461"/>
    </location>
</feature>
<accession>A0A2V3IY67</accession>
<keyword evidence="3" id="KW-1185">Reference proteome</keyword>
<name>A0A2V3IY67_9FLOR</name>
<dbReference type="OrthoDB" id="5274at2759"/>
<dbReference type="EMBL" id="NBIV01000029">
    <property type="protein sequence ID" value="PXF47061.1"/>
    <property type="molecule type" value="Genomic_DNA"/>
</dbReference>
<feature type="region of interest" description="Disordered" evidence="1">
    <location>
        <begin position="1290"/>
        <end position="1316"/>
    </location>
</feature>
<reference evidence="2 3" key="1">
    <citation type="journal article" date="2018" name="Mol. Biol. Evol.">
        <title>Analysis of the draft genome of the red seaweed Gracilariopsis chorda provides insights into genome size evolution in Rhodophyta.</title>
        <authorList>
            <person name="Lee J."/>
            <person name="Yang E.C."/>
            <person name="Graf L."/>
            <person name="Yang J.H."/>
            <person name="Qiu H."/>
            <person name="Zel Zion U."/>
            <person name="Chan C.X."/>
            <person name="Stephens T.G."/>
            <person name="Weber A.P.M."/>
            <person name="Boo G.H."/>
            <person name="Boo S.M."/>
            <person name="Kim K.M."/>
            <person name="Shin Y."/>
            <person name="Jung M."/>
            <person name="Lee S.J."/>
            <person name="Yim H.S."/>
            <person name="Lee J.H."/>
            <person name="Bhattacharya D."/>
            <person name="Yoon H.S."/>
        </authorList>
    </citation>
    <scope>NUCLEOTIDE SEQUENCE [LARGE SCALE GENOMIC DNA]</scope>
    <source>
        <strain evidence="2 3">SKKU-2015</strain>
        <tissue evidence="2">Whole body</tissue>
    </source>
</reference>
<evidence type="ECO:0000256" key="1">
    <source>
        <dbReference type="SAM" id="MobiDB-lite"/>
    </source>
</evidence>
<organism evidence="2 3">
    <name type="scientific">Gracilariopsis chorda</name>
    <dbReference type="NCBI Taxonomy" id="448386"/>
    <lineage>
        <taxon>Eukaryota</taxon>
        <taxon>Rhodophyta</taxon>
        <taxon>Florideophyceae</taxon>
        <taxon>Rhodymeniophycidae</taxon>
        <taxon>Gracilariales</taxon>
        <taxon>Gracilariaceae</taxon>
        <taxon>Gracilariopsis</taxon>
    </lineage>
</organism>
<evidence type="ECO:0000313" key="3">
    <source>
        <dbReference type="Proteomes" id="UP000247409"/>
    </source>
</evidence>
<feature type="compositionally biased region" description="Basic residues" evidence="1">
    <location>
        <begin position="1296"/>
        <end position="1310"/>
    </location>
</feature>
<dbReference type="Proteomes" id="UP000247409">
    <property type="component" value="Unassembled WGS sequence"/>
</dbReference>
<gene>
    <name evidence="2" type="ORF">BWQ96_03138</name>
</gene>
<feature type="compositionally biased region" description="Basic and acidic residues" evidence="1">
    <location>
        <begin position="1434"/>
        <end position="1451"/>
    </location>
</feature>
<evidence type="ECO:0000313" key="2">
    <source>
        <dbReference type="EMBL" id="PXF47061.1"/>
    </source>
</evidence>
<comment type="caution">
    <text evidence="2">The sequence shown here is derived from an EMBL/GenBank/DDBJ whole genome shotgun (WGS) entry which is preliminary data.</text>
</comment>
<protein>
    <submittedName>
        <fullName evidence="2">Uncharacterized protein</fullName>
    </submittedName>
</protein>